<evidence type="ECO:0000313" key="2">
    <source>
        <dbReference type="EMBL" id="MDH5162818.1"/>
    </source>
</evidence>
<dbReference type="SUPFAM" id="SSF110710">
    <property type="entry name" value="TTHA0583/YokD-like"/>
    <property type="match status" value="1"/>
</dbReference>
<protein>
    <recommendedName>
        <fullName evidence="1">UPF0340 protein P5X88_17950</fullName>
    </recommendedName>
</protein>
<evidence type="ECO:0000313" key="3">
    <source>
        <dbReference type="Proteomes" id="UP001159179"/>
    </source>
</evidence>
<gene>
    <name evidence="2" type="ORF">P5X88_17950</name>
</gene>
<organism evidence="2 3">
    <name type="scientific">Heyndrickxia oleronia</name>
    <dbReference type="NCBI Taxonomy" id="38875"/>
    <lineage>
        <taxon>Bacteria</taxon>
        <taxon>Bacillati</taxon>
        <taxon>Bacillota</taxon>
        <taxon>Bacilli</taxon>
        <taxon>Bacillales</taxon>
        <taxon>Bacillaceae</taxon>
        <taxon>Heyndrickxia</taxon>
    </lineage>
</organism>
<dbReference type="Proteomes" id="UP001159179">
    <property type="component" value="Unassembled WGS sequence"/>
</dbReference>
<comment type="similarity">
    <text evidence="1">Belongs to the UPF0340 family.</text>
</comment>
<proteinExistence type="inferred from homology"/>
<comment type="caution">
    <text evidence="2">The sequence shown here is derived from an EMBL/GenBank/DDBJ whole genome shotgun (WGS) entry which is preliminary data.</text>
</comment>
<reference evidence="2" key="1">
    <citation type="submission" date="2023-03" db="EMBL/GenBank/DDBJ databases">
        <title>Bacterial isolates from washroom surfaces on a university campus.</title>
        <authorList>
            <person name="Holman D.B."/>
            <person name="Gzyl K.E."/>
            <person name="Taheri A.E."/>
        </authorList>
    </citation>
    <scope>NUCLEOTIDE SEQUENCE</scope>
    <source>
        <strain evidence="2">RD03</strain>
    </source>
</reference>
<dbReference type="EMBL" id="JAROYP010000011">
    <property type="protein sequence ID" value="MDH5162818.1"/>
    <property type="molecule type" value="Genomic_DNA"/>
</dbReference>
<sequence>MDKDLLQWEKQLEQILNDFSSQVTFKKGHVLVVGCSTSEVIGKRIGTAGSDDVAAMIYKHIMRFATQHSLFLAFQCCEHLNRSLVIEREIAERRGWEEVNVVPVKTAGGAMATYAYQHFNDPMIVEFIQADAGIDIGDTFIGMHLKHVVVPIRVVQKSIGSAHVTLATTRPKLIGGARAVYNKSLSSNDGKSCS</sequence>
<dbReference type="PIRSF" id="PIRSF007510">
    <property type="entry name" value="UCP007510"/>
    <property type="match status" value="1"/>
</dbReference>
<dbReference type="RefSeq" id="WP_280617620.1">
    <property type="nucleotide sequence ID" value="NZ_JAROYP010000011.1"/>
</dbReference>
<dbReference type="InterPro" id="IPR028345">
    <property type="entry name" value="Antibiotic_NAT-like"/>
</dbReference>
<dbReference type="HAMAP" id="MF_00800">
    <property type="entry name" value="UPF0340"/>
    <property type="match status" value="1"/>
</dbReference>
<dbReference type="Pfam" id="PF04260">
    <property type="entry name" value="DUF436"/>
    <property type="match status" value="1"/>
</dbReference>
<name>A0AAW6SZS3_9BACI</name>
<dbReference type="InterPro" id="IPR006340">
    <property type="entry name" value="DUF436"/>
</dbReference>
<dbReference type="AlphaFoldDB" id="A0AAW6SZS3"/>
<dbReference type="NCBIfam" id="TIGR01440">
    <property type="entry name" value="TIGR01440 family protein"/>
    <property type="match status" value="1"/>
</dbReference>
<dbReference type="Gene3D" id="3.40.50.10360">
    <property type="entry name" value="Hypothetical protein TT1679"/>
    <property type="match status" value="1"/>
</dbReference>
<accession>A0AAW6SZS3</accession>
<evidence type="ECO:0000256" key="1">
    <source>
        <dbReference type="HAMAP-Rule" id="MF_00800"/>
    </source>
</evidence>